<dbReference type="EMBL" id="CP046441">
    <property type="protein sequence ID" value="QGT80620.1"/>
    <property type="molecule type" value="Genomic_DNA"/>
</dbReference>
<dbReference type="Proteomes" id="UP000423413">
    <property type="component" value="Chromosome"/>
</dbReference>
<evidence type="ECO:0000313" key="2">
    <source>
        <dbReference type="Proteomes" id="UP000423413"/>
    </source>
</evidence>
<protein>
    <submittedName>
        <fullName evidence="1">TetR family transcriptional regulator</fullName>
    </submittedName>
</protein>
<dbReference type="Gene3D" id="1.10.357.10">
    <property type="entry name" value="Tetracycline Repressor, domain 2"/>
    <property type="match status" value="1"/>
</dbReference>
<organism evidence="1 2">
    <name type="scientific">Pseudomonas coronafaciens pv. coronafaciens</name>
    <dbReference type="NCBI Taxonomy" id="235275"/>
    <lineage>
        <taxon>Bacteria</taxon>
        <taxon>Pseudomonadati</taxon>
        <taxon>Pseudomonadota</taxon>
        <taxon>Gammaproteobacteria</taxon>
        <taxon>Pseudomonadales</taxon>
        <taxon>Pseudomonadaceae</taxon>
        <taxon>Pseudomonas</taxon>
        <taxon>Pseudomonas coronafaciens</taxon>
    </lineage>
</organism>
<name>A0AAE6UKK7_9PSED</name>
<gene>
    <name evidence="1" type="ORF">GMO17_05240</name>
</gene>
<proteinExistence type="predicted"/>
<evidence type="ECO:0000313" key="1">
    <source>
        <dbReference type="EMBL" id="QGT80620.1"/>
    </source>
</evidence>
<accession>A0AAE6UKK7</accession>
<sequence length="159" mass="17788">MPRCVDTVGHATGRLDRMKTKDKAANYKPAEDREKDLKLAIYRLQKGRAHTKETKVTIAAVAREAGVSTALIHNHYPAVAEAIREIQGRSSRAVRDVKHQDLIAERQKSAAYRQEVEELKAKLASIASINEVLLEANHTLKSKLRERNVVELAASNKRS</sequence>
<dbReference type="AlphaFoldDB" id="A0AAE6UKK7"/>
<reference evidence="1 2" key="1">
    <citation type="submission" date="2019-11" db="EMBL/GenBank/DDBJ databases">
        <title>Complete genome sequence of Pseudomonas syringae pv. coronafaciens isolate B19001 originated in imported oat cereal.</title>
        <authorList>
            <person name="Kim S.M."/>
            <person name="Lee B.C."/>
            <person name="Seo S.J."/>
            <person name="Lee J.E."/>
            <person name="Choi N.J."/>
            <person name="Park J.H."/>
        </authorList>
    </citation>
    <scope>NUCLEOTIDE SEQUENCE [LARGE SCALE GENOMIC DNA]</scope>
    <source>
        <strain evidence="1 2">B19001</strain>
    </source>
</reference>